<dbReference type="EMBL" id="VTAW01000014">
    <property type="protein sequence ID" value="TYT61770.1"/>
    <property type="molecule type" value="Genomic_DNA"/>
</dbReference>
<feature type="compositionally biased region" description="Acidic residues" evidence="1">
    <location>
        <begin position="177"/>
        <end position="201"/>
    </location>
</feature>
<keyword evidence="3" id="KW-0540">Nuclease</keyword>
<gene>
    <name evidence="3" type="ORF">FYC77_12155</name>
</gene>
<evidence type="ECO:0000259" key="2">
    <source>
        <dbReference type="SMART" id="SM00507"/>
    </source>
</evidence>
<sequence length="201" mass="23127">MRSTTFEQAVFDRWGCECVVCGRRPEEWLDTDLGDRNQDKLSFHHVNGNEDDDRVENVIPVCQSCHVHIHRRDKPPYRKWHRQLPLKHRHAWNAHHHEYYEGPRLTREEAERRFGDDEGTPESVKYLEHEREDFALSAFTSTPEDKSKETAGTGSNGTTTDTDDTIANGGNERDELTDSDDVDTESNDPDTDDDTGGDLDD</sequence>
<comment type="caution">
    <text evidence="3">The sequence shown here is derived from an EMBL/GenBank/DDBJ whole genome shotgun (WGS) entry which is preliminary data.</text>
</comment>
<protein>
    <submittedName>
        <fullName evidence="3">HNH endonuclease</fullName>
    </submittedName>
</protein>
<keyword evidence="4" id="KW-1185">Reference proteome</keyword>
<organism evidence="3 4">
    <name type="scientific">Natrialba swarupiae</name>
    <dbReference type="NCBI Taxonomy" id="2448032"/>
    <lineage>
        <taxon>Archaea</taxon>
        <taxon>Methanobacteriati</taxon>
        <taxon>Methanobacteriota</taxon>
        <taxon>Stenosarchaea group</taxon>
        <taxon>Halobacteria</taxon>
        <taxon>Halobacteriales</taxon>
        <taxon>Natrialbaceae</taxon>
        <taxon>Natrialba</taxon>
    </lineage>
</organism>
<dbReference type="GO" id="GO:0004519">
    <property type="term" value="F:endonuclease activity"/>
    <property type="evidence" value="ECO:0007669"/>
    <property type="project" value="UniProtKB-KW"/>
</dbReference>
<dbReference type="Proteomes" id="UP000324104">
    <property type="component" value="Unassembled WGS sequence"/>
</dbReference>
<proteinExistence type="predicted"/>
<name>A0A5D5AQM2_9EURY</name>
<keyword evidence="3" id="KW-0378">Hydrolase</keyword>
<keyword evidence="3" id="KW-0255">Endonuclease</keyword>
<feature type="domain" description="HNH nuclease" evidence="2">
    <location>
        <begin position="5"/>
        <end position="67"/>
    </location>
</feature>
<evidence type="ECO:0000313" key="4">
    <source>
        <dbReference type="Proteomes" id="UP000324104"/>
    </source>
</evidence>
<reference evidence="3 4" key="1">
    <citation type="submission" date="2019-08" db="EMBL/GenBank/DDBJ databases">
        <title>Archaea genome.</title>
        <authorList>
            <person name="Kajale S."/>
            <person name="Shouche Y."/>
            <person name="Deshpande N."/>
            <person name="Sharma A."/>
        </authorList>
    </citation>
    <scope>NUCLEOTIDE SEQUENCE [LARGE SCALE GENOMIC DNA]</scope>
    <source>
        <strain evidence="3 4">ESP3B_9</strain>
    </source>
</reference>
<accession>A0A5D5AQM2</accession>
<feature type="region of interest" description="Disordered" evidence="1">
    <location>
        <begin position="137"/>
        <end position="201"/>
    </location>
</feature>
<evidence type="ECO:0000256" key="1">
    <source>
        <dbReference type="SAM" id="MobiDB-lite"/>
    </source>
</evidence>
<dbReference type="AlphaFoldDB" id="A0A5D5AQM2"/>
<feature type="compositionally biased region" description="Low complexity" evidence="1">
    <location>
        <begin position="150"/>
        <end position="170"/>
    </location>
</feature>
<dbReference type="InterPro" id="IPR003615">
    <property type="entry name" value="HNH_nuc"/>
</dbReference>
<dbReference type="SMART" id="SM00507">
    <property type="entry name" value="HNHc"/>
    <property type="match status" value="1"/>
</dbReference>
<evidence type="ECO:0000313" key="3">
    <source>
        <dbReference type="EMBL" id="TYT61770.1"/>
    </source>
</evidence>